<keyword evidence="4" id="KW-1185">Reference proteome</keyword>
<dbReference type="VEuPathDB" id="FungiDB:KRP23_12154"/>
<evidence type="ECO:0000256" key="1">
    <source>
        <dbReference type="SAM" id="Coils"/>
    </source>
</evidence>
<evidence type="ECO:0000313" key="4">
    <source>
        <dbReference type="Proteomes" id="UP000005238"/>
    </source>
</evidence>
<dbReference type="HOGENOM" id="CLU_793374_0_0_1"/>
<dbReference type="Proteomes" id="UP000005238">
    <property type="component" value="Unassembled WGS sequence"/>
</dbReference>
<evidence type="ECO:0000313" key="3">
    <source>
        <dbReference type="EnsemblProtists" id="Phyra78782"/>
    </source>
</evidence>
<reference evidence="3" key="2">
    <citation type="submission" date="2015-06" db="UniProtKB">
        <authorList>
            <consortium name="EnsemblProtists"/>
        </authorList>
    </citation>
    <scope>IDENTIFICATION</scope>
    <source>
        <strain evidence="3">Pr102</strain>
    </source>
</reference>
<feature type="region of interest" description="Disordered" evidence="2">
    <location>
        <begin position="213"/>
        <end position="237"/>
    </location>
</feature>
<dbReference type="EMBL" id="DS566031">
    <property type="status" value="NOT_ANNOTATED_CDS"/>
    <property type="molecule type" value="Genomic_DNA"/>
</dbReference>
<reference evidence="4" key="1">
    <citation type="journal article" date="2006" name="Science">
        <title>Phytophthora genome sequences uncover evolutionary origins and mechanisms of pathogenesis.</title>
        <authorList>
            <person name="Tyler B.M."/>
            <person name="Tripathy S."/>
            <person name="Zhang X."/>
            <person name="Dehal P."/>
            <person name="Jiang R.H."/>
            <person name="Aerts A."/>
            <person name="Arredondo F.D."/>
            <person name="Baxter L."/>
            <person name="Bensasson D."/>
            <person name="Beynon J.L."/>
            <person name="Chapman J."/>
            <person name="Damasceno C.M."/>
            <person name="Dorrance A.E."/>
            <person name="Dou D."/>
            <person name="Dickerman A.W."/>
            <person name="Dubchak I.L."/>
            <person name="Garbelotto M."/>
            <person name="Gijzen M."/>
            <person name="Gordon S.G."/>
            <person name="Govers F."/>
            <person name="Grunwald N.J."/>
            <person name="Huang W."/>
            <person name="Ivors K.L."/>
            <person name="Jones R.W."/>
            <person name="Kamoun S."/>
            <person name="Krampis K."/>
            <person name="Lamour K.H."/>
            <person name="Lee M.K."/>
            <person name="McDonald W.H."/>
            <person name="Medina M."/>
            <person name="Meijer H.J."/>
            <person name="Nordberg E.K."/>
            <person name="Maclean D.J."/>
            <person name="Ospina-Giraldo M.D."/>
            <person name="Morris P.F."/>
            <person name="Phuntumart V."/>
            <person name="Putnam N.H."/>
            <person name="Rash S."/>
            <person name="Rose J.K."/>
            <person name="Sakihama Y."/>
            <person name="Salamov A.A."/>
            <person name="Savidor A."/>
            <person name="Scheuring C.F."/>
            <person name="Smith B.M."/>
            <person name="Sobral B.W."/>
            <person name="Terry A."/>
            <person name="Torto-Alalibo T.A."/>
            <person name="Win J."/>
            <person name="Xu Z."/>
            <person name="Zhang H."/>
            <person name="Grigoriev I.V."/>
            <person name="Rokhsar D.S."/>
            <person name="Boore J.L."/>
        </authorList>
    </citation>
    <scope>NUCLEOTIDE SEQUENCE [LARGE SCALE GENOMIC DNA]</scope>
    <source>
        <strain evidence="4">Pr102</strain>
    </source>
</reference>
<dbReference type="AlphaFoldDB" id="H3GPW7"/>
<proteinExistence type="predicted"/>
<dbReference type="EnsemblProtists" id="Phyra78782">
    <property type="protein sequence ID" value="Phyra78782"/>
    <property type="gene ID" value="Phyra78782"/>
</dbReference>
<keyword evidence="1" id="KW-0175">Coiled coil</keyword>
<dbReference type="InParanoid" id="H3GPW7"/>
<organism evidence="3 4">
    <name type="scientific">Phytophthora ramorum</name>
    <name type="common">Sudden oak death agent</name>
    <dbReference type="NCBI Taxonomy" id="164328"/>
    <lineage>
        <taxon>Eukaryota</taxon>
        <taxon>Sar</taxon>
        <taxon>Stramenopiles</taxon>
        <taxon>Oomycota</taxon>
        <taxon>Peronosporomycetes</taxon>
        <taxon>Peronosporales</taxon>
        <taxon>Peronosporaceae</taxon>
        <taxon>Phytophthora</taxon>
    </lineage>
</organism>
<evidence type="ECO:0000256" key="2">
    <source>
        <dbReference type="SAM" id="MobiDB-lite"/>
    </source>
</evidence>
<name>H3GPW7_PHYRM</name>
<sequence length="350" mass="39756">MAAIQKMLEFVDSFEFDEDFATNLATSSDAEVSLKDENTTMSTTDQSQALSTSTIATPEAKRKRIRSDWTSSTGLQRRKRAELEFLREHVKELEAFVQQLKHGVPHARLAVLAKGQTLSDWREVALEELIQRKKSEEANRILKAIVDKQVLAGQTMQEAIQQHATADFSTMDLSLSEDDKILEVAFALIDSCDLKGDNDISATQALGGIPVESRSGISQSAKSKPKTKRIRRPETSSTAFQRRKRAELLALREEANRLEAMLKNLKKKNAAEWTKRSKANFETKAGSGKISWPTEAVKQYHRRLESERLNRKLKDIWEYQLRTNHEIFVVLQRLPGLFVVLLTSSRKHHP</sequence>
<dbReference type="VEuPathDB" id="FungiDB:KRP22_9118"/>
<feature type="coiled-coil region" evidence="1">
    <location>
        <begin position="241"/>
        <end position="271"/>
    </location>
</feature>
<dbReference type="VEuPathDB" id="FungiDB:KRP22_9117"/>
<dbReference type="VEuPathDB" id="FungiDB:KRP23_12153"/>
<protein>
    <submittedName>
        <fullName evidence="3">Uncharacterized protein</fullName>
    </submittedName>
</protein>
<accession>H3GPW7</accession>